<evidence type="ECO:0000313" key="3">
    <source>
        <dbReference type="Proteomes" id="UP001304298"/>
    </source>
</evidence>
<sequence>MKKMNVGDERNPGSSEEGEESEMVDLLGAVRGYSRAGERQKSSPAGLISEEARDPGYYISPGNWNVHATAETVAVEGIYEVLSTFDDLYEPAMKGLARVGSTDASDLER</sequence>
<proteinExistence type="predicted"/>
<dbReference type="Proteomes" id="UP001304298">
    <property type="component" value="Unassembled WGS sequence"/>
</dbReference>
<name>A0ABU5RJJ5_9PSEU</name>
<reference evidence="2 3" key="1">
    <citation type="submission" date="2023-12" db="EMBL/GenBank/DDBJ databases">
        <title>Amycolatopsis sp. V23-08.</title>
        <authorList>
            <person name="Somphong A."/>
        </authorList>
    </citation>
    <scope>NUCLEOTIDE SEQUENCE [LARGE SCALE GENOMIC DNA]</scope>
    <source>
        <strain evidence="2 3">V23-08</strain>
    </source>
</reference>
<dbReference type="EMBL" id="JAYFSI010000015">
    <property type="protein sequence ID" value="MEA5366458.1"/>
    <property type="molecule type" value="Genomic_DNA"/>
</dbReference>
<organism evidence="2 3">
    <name type="scientific">Amycolatopsis heterodermiae</name>
    <dbReference type="NCBI Taxonomy" id="3110235"/>
    <lineage>
        <taxon>Bacteria</taxon>
        <taxon>Bacillati</taxon>
        <taxon>Actinomycetota</taxon>
        <taxon>Actinomycetes</taxon>
        <taxon>Pseudonocardiales</taxon>
        <taxon>Pseudonocardiaceae</taxon>
        <taxon>Amycolatopsis</taxon>
    </lineage>
</organism>
<protein>
    <submittedName>
        <fullName evidence="2">Uncharacterized protein</fullName>
    </submittedName>
</protein>
<keyword evidence="3" id="KW-1185">Reference proteome</keyword>
<evidence type="ECO:0000313" key="2">
    <source>
        <dbReference type="EMBL" id="MEA5366458.1"/>
    </source>
</evidence>
<evidence type="ECO:0000256" key="1">
    <source>
        <dbReference type="SAM" id="MobiDB-lite"/>
    </source>
</evidence>
<comment type="caution">
    <text evidence="2">The sequence shown here is derived from an EMBL/GenBank/DDBJ whole genome shotgun (WGS) entry which is preliminary data.</text>
</comment>
<feature type="region of interest" description="Disordered" evidence="1">
    <location>
        <begin position="1"/>
        <end position="22"/>
    </location>
</feature>
<accession>A0ABU5RJJ5</accession>
<feature type="compositionally biased region" description="Basic and acidic residues" evidence="1">
    <location>
        <begin position="1"/>
        <end position="11"/>
    </location>
</feature>
<gene>
    <name evidence="2" type="ORF">VA596_43490</name>
</gene>
<dbReference type="RefSeq" id="WP_323335700.1">
    <property type="nucleotide sequence ID" value="NZ_JAYFSI010000015.1"/>
</dbReference>